<keyword evidence="2" id="KW-0472">Membrane</keyword>
<feature type="compositionally biased region" description="Low complexity" evidence="1">
    <location>
        <begin position="334"/>
        <end position="379"/>
    </location>
</feature>
<feature type="transmembrane region" description="Helical" evidence="2">
    <location>
        <begin position="112"/>
        <end position="133"/>
    </location>
</feature>
<feature type="transmembrane region" description="Helical" evidence="2">
    <location>
        <begin position="36"/>
        <end position="55"/>
    </location>
</feature>
<gene>
    <name evidence="3" type="ORF">B0J11DRAFT_129394</name>
</gene>
<proteinExistence type="predicted"/>
<keyword evidence="2" id="KW-1133">Transmembrane helix</keyword>
<keyword evidence="4" id="KW-1185">Reference proteome</keyword>
<feature type="transmembrane region" description="Helical" evidence="2">
    <location>
        <begin position="145"/>
        <end position="172"/>
    </location>
</feature>
<dbReference type="EMBL" id="JAGMWT010000016">
    <property type="protein sequence ID" value="KAH7115317.1"/>
    <property type="molecule type" value="Genomic_DNA"/>
</dbReference>
<organism evidence="3 4">
    <name type="scientific">Dendryphion nanum</name>
    <dbReference type="NCBI Taxonomy" id="256645"/>
    <lineage>
        <taxon>Eukaryota</taxon>
        <taxon>Fungi</taxon>
        <taxon>Dikarya</taxon>
        <taxon>Ascomycota</taxon>
        <taxon>Pezizomycotina</taxon>
        <taxon>Dothideomycetes</taxon>
        <taxon>Pleosporomycetidae</taxon>
        <taxon>Pleosporales</taxon>
        <taxon>Torulaceae</taxon>
        <taxon>Dendryphion</taxon>
    </lineage>
</organism>
<evidence type="ECO:0000313" key="4">
    <source>
        <dbReference type="Proteomes" id="UP000700596"/>
    </source>
</evidence>
<feature type="transmembrane region" description="Helical" evidence="2">
    <location>
        <begin position="226"/>
        <end position="250"/>
    </location>
</feature>
<evidence type="ECO:0000313" key="3">
    <source>
        <dbReference type="EMBL" id="KAH7115317.1"/>
    </source>
</evidence>
<feature type="transmembrane region" description="Helical" evidence="2">
    <location>
        <begin position="270"/>
        <end position="287"/>
    </location>
</feature>
<reference evidence="3" key="1">
    <citation type="journal article" date="2021" name="Nat. Commun.">
        <title>Genetic determinants of endophytism in the Arabidopsis root mycobiome.</title>
        <authorList>
            <person name="Mesny F."/>
            <person name="Miyauchi S."/>
            <person name="Thiergart T."/>
            <person name="Pickel B."/>
            <person name="Atanasova L."/>
            <person name="Karlsson M."/>
            <person name="Huettel B."/>
            <person name="Barry K.W."/>
            <person name="Haridas S."/>
            <person name="Chen C."/>
            <person name="Bauer D."/>
            <person name="Andreopoulos W."/>
            <person name="Pangilinan J."/>
            <person name="LaButti K."/>
            <person name="Riley R."/>
            <person name="Lipzen A."/>
            <person name="Clum A."/>
            <person name="Drula E."/>
            <person name="Henrissat B."/>
            <person name="Kohler A."/>
            <person name="Grigoriev I.V."/>
            <person name="Martin F.M."/>
            <person name="Hacquard S."/>
        </authorList>
    </citation>
    <scope>NUCLEOTIDE SEQUENCE</scope>
    <source>
        <strain evidence="3">MPI-CAGE-CH-0243</strain>
    </source>
</reference>
<accession>A0A9P9DAB9</accession>
<evidence type="ECO:0000256" key="1">
    <source>
        <dbReference type="SAM" id="MobiDB-lite"/>
    </source>
</evidence>
<evidence type="ECO:0000256" key="2">
    <source>
        <dbReference type="SAM" id="Phobius"/>
    </source>
</evidence>
<feature type="region of interest" description="Disordered" evidence="1">
    <location>
        <begin position="334"/>
        <end position="402"/>
    </location>
</feature>
<dbReference type="Proteomes" id="UP000700596">
    <property type="component" value="Unassembled WGS sequence"/>
</dbReference>
<dbReference type="OrthoDB" id="3783050at2759"/>
<protein>
    <submittedName>
        <fullName evidence="3">Uncharacterized protein</fullName>
    </submittedName>
</protein>
<feature type="transmembrane region" description="Helical" evidence="2">
    <location>
        <begin position="67"/>
        <end position="92"/>
    </location>
</feature>
<feature type="transmembrane region" description="Helical" evidence="2">
    <location>
        <begin position="192"/>
        <end position="214"/>
    </location>
</feature>
<dbReference type="AlphaFoldDB" id="A0A9P9DAB9"/>
<comment type="caution">
    <text evidence="3">The sequence shown here is derived from an EMBL/GenBank/DDBJ whole genome shotgun (WGS) entry which is preliminary data.</text>
</comment>
<name>A0A9P9DAB9_9PLEO</name>
<keyword evidence="2" id="KW-0812">Transmembrane</keyword>
<sequence length="402" mass="44837">MAPKGGKGGSSGGGRGGSVSACPGAFSGIYGTRVEYFVIWVLHWVALLAILIVWPRIRKNNPKTKRLVGPFFGIGLVLNLFAMTMQLIMIVLWECQSTDENDYYNVAIAYSIFFRIAYYFLLIVVVWGVNVILRDRLGGAYPVVYKFVINGLLTFMGLLTVAFIGLQSYNLFSSTDAGSGYRLSMQTAQFILAYWVLYMVTLIVGSALALVTITQLRTRPPALGSAFGFIIALFISSIIWVVFLIVAYGVSISFSPTTYIQPEGFIAFEYITVIFMTVSYVLVLLVAKNDIWKIPLGTVSYVVGQNYAPVPQHKAEYSTAPQVAPQYNSAPQVVPQQQQAPQSVPQQQNHQATQQYAYPQGQVPMQHQQQQQAPQQFYYPQPPPQQQQHYNQPELVQGHQTR</sequence>